<sequence length="588" mass="65547">MRNFLHECRRRHVDRAAMFYLAAAWLIVQVAETTLPLYDVDDAVIRWVVLLLAIGFLPTLALAWAFQWSPQGLRTQEEADQENANAPAMPASRTGDRVIIVVLALAVTLFAVDRFALRQETSAPTIAVLPFADLTATGDQAYFADGLAEELLNQLARNTSLLVASRTSSFRFRDSQLPLEDIARQLRVDHVVEGSVRRDGERIRVTVQLIEASGGFHLWSNTYDALFEDIFAIEDSMSTQIAEALQASVLGDTATTGEPDPEAYALFLQGRYRAYQGSEEALEAATGFYRQSLAVDAAFPQAWSQLAAVYLNRAASGFIDYDEGYRLAEEAALHAVELDPRYAPAYDKLASVAFWYRADIGDAVTNVNRAVEYWPQNIHALDMPSLLLEALGELDTAIALLETSVERSPVDAIVRNNLALAYLYAGRYADAQREFGQVLALSEDYSAARNHLAEALLLQGRYREALAAWEAETDPAYRDKGRALAYYSLGESERADAALEHFIATWGEQWPSEVSHIHAWRGEPDAAFSWLEQELATYGPGGWGEWKLQPLYAKLHDDPRWQAFLQRVGVSDAQLAKYRIRLALDAGR</sequence>
<dbReference type="Gene3D" id="1.25.40.10">
    <property type="entry name" value="Tetratricopeptide repeat domain"/>
    <property type="match status" value="2"/>
</dbReference>
<proteinExistence type="predicted"/>
<feature type="transmembrane region" description="Helical" evidence="3">
    <location>
        <begin position="98"/>
        <end position="117"/>
    </location>
</feature>
<keyword evidence="1" id="KW-0677">Repeat</keyword>
<feature type="transmembrane region" description="Helical" evidence="3">
    <location>
        <begin position="43"/>
        <end position="66"/>
    </location>
</feature>
<keyword evidence="3" id="KW-0812">Transmembrane</keyword>
<gene>
    <name evidence="4" type="ORF">E4634_09850</name>
</gene>
<dbReference type="PANTHER" id="PTHR44943:SF8">
    <property type="entry name" value="TPR REPEAT-CONTAINING PROTEIN MJ0263"/>
    <property type="match status" value="1"/>
</dbReference>
<keyword evidence="2" id="KW-0802">TPR repeat</keyword>
<keyword evidence="3" id="KW-0472">Membrane</keyword>
<evidence type="ECO:0000256" key="3">
    <source>
        <dbReference type="SAM" id="Phobius"/>
    </source>
</evidence>
<dbReference type="PANTHER" id="PTHR44943">
    <property type="entry name" value="CELLULOSE SYNTHASE OPERON PROTEIN C"/>
    <property type="match status" value="1"/>
</dbReference>
<evidence type="ECO:0000313" key="5">
    <source>
        <dbReference type="Proteomes" id="UP000298050"/>
    </source>
</evidence>
<evidence type="ECO:0000256" key="1">
    <source>
        <dbReference type="ARBA" id="ARBA00022737"/>
    </source>
</evidence>
<dbReference type="RefSeq" id="WP_135443393.1">
    <property type="nucleotide sequence ID" value="NZ_SRLE01000007.1"/>
</dbReference>
<comment type="caution">
    <text evidence="4">The sequence shown here is derived from an EMBL/GenBank/DDBJ whole genome shotgun (WGS) entry which is preliminary data.</text>
</comment>
<dbReference type="AlphaFoldDB" id="A0A4Z0M1C6"/>
<feature type="transmembrane region" description="Helical" evidence="3">
    <location>
        <begin position="12"/>
        <end position="31"/>
    </location>
</feature>
<organism evidence="4 5">
    <name type="scientific">Mangrovimicrobium sediminis</name>
    <dbReference type="NCBI Taxonomy" id="2562682"/>
    <lineage>
        <taxon>Bacteria</taxon>
        <taxon>Pseudomonadati</taxon>
        <taxon>Pseudomonadota</taxon>
        <taxon>Gammaproteobacteria</taxon>
        <taxon>Cellvibrionales</taxon>
        <taxon>Halieaceae</taxon>
        <taxon>Mangrovimicrobium</taxon>
    </lineage>
</organism>
<accession>A0A4Z0M1C6</accession>
<dbReference type="Pfam" id="PF13432">
    <property type="entry name" value="TPR_16"/>
    <property type="match status" value="1"/>
</dbReference>
<keyword evidence="5" id="KW-1185">Reference proteome</keyword>
<dbReference type="InterPro" id="IPR019734">
    <property type="entry name" value="TPR_rpt"/>
</dbReference>
<dbReference type="SMART" id="SM00028">
    <property type="entry name" value="TPR"/>
    <property type="match status" value="2"/>
</dbReference>
<evidence type="ECO:0000313" key="4">
    <source>
        <dbReference type="EMBL" id="TGD73329.1"/>
    </source>
</evidence>
<protein>
    <submittedName>
        <fullName evidence="4">Tetratricopeptide repeat protein</fullName>
    </submittedName>
</protein>
<dbReference type="SUPFAM" id="SSF48452">
    <property type="entry name" value="TPR-like"/>
    <property type="match status" value="1"/>
</dbReference>
<dbReference type="OrthoDB" id="549777at2"/>
<dbReference type="Proteomes" id="UP000298050">
    <property type="component" value="Unassembled WGS sequence"/>
</dbReference>
<keyword evidence="3" id="KW-1133">Transmembrane helix</keyword>
<dbReference type="EMBL" id="SRLE01000007">
    <property type="protein sequence ID" value="TGD73329.1"/>
    <property type="molecule type" value="Genomic_DNA"/>
</dbReference>
<reference evidence="4 5" key="1">
    <citation type="submission" date="2019-04" db="EMBL/GenBank/DDBJ databases">
        <title>Taxonomy of novel Haliea sp. from mangrove soil of West Coast of India.</title>
        <authorList>
            <person name="Verma A."/>
            <person name="Kumar P."/>
            <person name="Krishnamurthi S."/>
        </authorList>
    </citation>
    <scope>NUCLEOTIDE SEQUENCE [LARGE SCALE GENOMIC DNA]</scope>
    <source>
        <strain evidence="4 5">SAOS-164</strain>
    </source>
</reference>
<dbReference type="InterPro" id="IPR051685">
    <property type="entry name" value="Ycf3/AcsC/BcsC/TPR_MFPF"/>
</dbReference>
<name>A0A4Z0M1C6_9GAMM</name>
<dbReference type="Gene3D" id="3.40.50.10070">
    <property type="entry name" value="TolB, N-terminal domain"/>
    <property type="match status" value="1"/>
</dbReference>
<dbReference type="InterPro" id="IPR011990">
    <property type="entry name" value="TPR-like_helical_dom_sf"/>
</dbReference>
<evidence type="ECO:0000256" key="2">
    <source>
        <dbReference type="ARBA" id="ARBA00022803"/>
    </source>
</evidence>